<protein>
    <submittedName>
        <fullName evidence="1">Uncharacterized protein</fullName>
    </submittedName>
</protein>
<name>A0A7U6GG91_9GAMM</name>
<sequence>MESSTMKNIMSMAIAGLFLLAGSVTGGERTPEPIKTLSPNTGSDIELKLSYESFQGMELDEADNFDGWTTTAEVSVPFLERFRLRLTYPFRTEGDADLKDDQLVMPGESIDIEGNGGVFDFFTLQFEHQLKGMEEDGYGLSYYVGGGAVPSRLDTTKARPNGGFDAFNHTGTVILGGVRLDRQHGFGHGIFNLGLRYYASSDDLSPSSNDSFTVADLKGALVFNPWGPVHPVVELTYLGDFSDVNQFSLIPELVVPLGRNVDLKAGATIGLGGNGSEFGAQAQAVVKF</sequence>
<organism evidence="1 2">
    <name type="scientific">Thiolapillus brandeum</name>
    <dbReference type="NCBI Taxonomy" id="1076588"/>
    <lineage>
        <taxon>Bacteria</taxon>
        <taxon>Pseudomonadati</taxon>
        <taxon>Pseudomonadota</taxon>
        <taxon>Gammaproteobacteria</taxon>
        <taxon>Chromatiales</taxon>
        <taxon>Sedimenticolaceae</taxon>
        <taxon>Thiolapillus</taxon>
    </lineage>
</organism>
<proteinExistence type="predicted"/>
<dbReference type="AlphaFoldDB" id="A0A7U6GG91"/>
<dbReference type="EMBL" id="AP012273">
    <property type="protein sequence ID" value="BAO43069.1"/>
    <property type="molecule type" value="Genomic_DNA"/>
</dbReference>
<keyword evidence="2" id="KW-1185">Reference proteome</keyword>
<evidence type="ECO:0000313" key="1">
    <source>
        <dbReference type="EMBL" id="BAO43069.1"/>
    </source>
</evidence>
<gene>
    <name evidence="1" type="ORF">TBH_C0121</name>
</gene>
<dbReference type="KEGG" id="tbn:TBH_C0121"/>
<accession>A0A7U6GG91</accession>
<reference evidence="1 2" key="1">
    <citation type="journal article" date="2014" name="PLoS ONE">
        <title>Physiological and genomic features of a novel sulfur-oxidizing gammaproteobacterium belonging to a previously uncultivated symbiotic lineage isolated from a hydrothermal vent.</title>
        <authorList>
            <person name="Nunoura T."/>
            <person name="Takaki Y."/>
            <person name="Kazama H."/>
            <person name="Kakuta J."/>
            <person name="Shimamura S."/>
            <person name="Makita H."/>
            <person name="Hirai M."/>
            <person name="Miyazaki M."/>
            <person name="Takai K."/>
        </authorList>
    </citation>
    <scope>NUCLEOTIDE SEQUENCE [LARGE SCALE GENOMIC DNA]</scope>
    <source>
        <strain evidence="1 2">Hiromi1</strain>
    </source>
</reference>
<evidence type="ECO:0000313" key="2">
    <source>
        <dbReference type="Proteomes" id="UP000031631"/>
    </source>
</evidence>
<dbReference type="Proteomes" id="UP000031631">
    <property type="component" value="Chromosome"/>
</dbReference>